<proteinExistence type="predicted"/>
<comment type="caution">
    <text evidence="2">The sequence shown here is derived from an EMBL/GenBank/DDBJ whole genome shotgun (WGS) entry which is preliminary data.</text>
</comment>
<name>A0A7V4WW14_CALAY</name>
<dbReference type="EMBL" id="DRQG01000090">
    <property type="protein sequence ID" value="HGY55981.1"/>
    <property type="molecule type" value="Genomic_DNA"/>
</dbReference>
<gene>
    <name evidence="2" type="ORF">ENK44_09780</name>
</gene>
<accession>A0A7V4WW14</accession>
<evidence type="ECO:0000313" key="2">
    <source>
        <dbReference type="EMBL" id="HGY55981.1"/>
    </source>
</evidence>
<organism evidence="2">
    <name type="scientific">Caldithrix abyssi</name>
    <dbReference type="NCBI Taxonomy" id="187145"/>
    <lineage>
        <taxon>Bacteria</taxon>
        <taxon>Pseudomonadati</taxon>
        <taxon>Calditrichota</taxon>
        <taxon>Calditrichia</taxon>
        <taxon>Calditrichales</taxon>
        <taxon>Calditrichaceae</taxon>
        <taxon>Caldithrix</taxon>
    </lineage>
</organism>
<protein>
    <submittedName>
        <fullName evidence="2">Uncharacterized protein</fullName>
    </submittedName>
</protein>
<dbReference type="AlphaFoldDB" id="A0A7V4WW14"/>
<feature type="region of interest" description="Disordered" evidence="1">
    <location>
        <begin position="117"/>
        <end position="139"/>
    </location>
</feature>
<evidence type="ECO:0000256" key="1">
    <source>
        <dbReference type="SAM" id="MobiDB-lite"/>
    </source>
</evidence>
<dbReference type="Proteomes" id="UP000885779">
    <property type="component" value="Unassembled WGS sequence"/>
</dbReference>
<reference evidence="2" key="1">
    <citation type="journal article" date="2020" name="mSystems">
        <title>Genome- and Community-Level Interaction Insights into Carbon Utilization and Element Cycling Functions of Hydrothermarchaeota in Hydrothermal Sediment.</title>
        <authorList>
            <person name="Zhou Z."/>
            <person name="Liu Y."/>
            <person name="Xu W."/>
            <person name="Pan J."/>
            <person name="Luo Z.H."/>
            <person name="Li M."/>
        </authorList>
    </citation>
    <scope>NUCLEOTIDE SEQUENCE [LARGE SCALE GENOMIC DNA]</scope>
    <source>
        <strain evidence="2">HyVt-577</strain>
    </source>
</reference>
<sequence length="139" mass="16617">MNIKTKTTILFTATLISGIIIGAVGAIQVQKYVTNKRIETLRQQNRFIDRMERAIRPAPPHRKELRQLLKQFHSDVQELSRQFREQIKSRSDSLLQSAKPLLNEKQYRRLERMLRRKPPWMITKRKPGQPKPQKKKERY</sequence>